<dbReference type="EMBL" id="JAUJDW010000153">
    <property type="protein sequence ID" value="KAK0622235.1"/>
    <property type="molecule type" value="Genomic_DNA"/>
</dbReference>
<dbReference type="InterPro" id="IPR031352">
    <property type="entry name" value="SesA"/>
</dbReference>
<proteinExistence type="predicted"/>
<sequence>MESLAALSLAGTVVQFIEFATKVAKGSHEIFQSAEGLTIEHTQFQVLTEDLQGICDELQKPIPEDQVTSQGEKRLQNFAEECTVECKRLQNVLNELKVKEGGKRWKGFVAAVKAIGKEKAILEIQNNLEAFKSTICLQLAQILE</sequence>
<reference evidence="2" key="1">
    <citation type="submission" date="2023-06" db="EMBL/GenBank/DDBJ databases">
        <title>Multi-omics analyses reveal the molecular pathogenesis toolkit of Lasiodiplodia hormozganensis, a cross-kingdom pathogen.</title>
        <authorList>
            <person name="Felix C."/>
            <person name="Meneses R."/>
            <person name="Goncalves M.F.M."/>
            <person name="Tilleman L."/>
            <person name="Duarte A.S."/>
            <person name="Jorrin-Novo J.V."/>
            <person name="Van De Peer Y."/>
            <person name="Deforce D."/>
            <person name="Van Nieuwerburgh F."/>
            <person name="Esteves A.C."/>
            <person name="Alves A."/>
        </authorList>
    </citation>
    <scope>NUCLEOTIDE SEQUENCE</scope>
    <source>
        <strain evidence="2">CBS 339.90</strain>
    </source>
</reference>
<accession>A0AA40C237</accession>
<gene>
    <name evidence="2" type="ORF">DIS24_g11258</name>
</gene>
<keyword evidence="3" id="KW-1185">Reference proteome</keyword>
<dbReference type="Pfam" id="PF17107">
    <property type="entry name" value="SesA"/>
    <property type="match status" value="1"/>
</dbReference>
<name>A0AA40C237_9PEZI</name>
<organism evidence="2 3">
    <name type="scientific">Lasiodiplodia hormozganensis</name>
    <dbReference type="NCBI Taxonomy" id="869390"/>
    <lineage>
        <taxon>Eukaryota</taxon>
        <taxon>Fungi</taxon>
        <taxon>Dikarya</taxon>
        <taxon>Ascomycota</taxon>
        <taxon>Pezizomycotina</taxon>
        <taxon>Dothideomycetes</taxon>
        <taxon>Dothideomycetes incertae sedis</taxon>
        <taxon>Botryosphaeriales</taxon>
        <taxon>Botryosphaeriaceae</taxon>
        <taxon>Lasiodiplodia</taxon>
    </lineage>
</organism>
<evidence type="ECO:0000313" key="2">
    <source>
        <dbReference type="EMBL" id="KAK0622235.1"/>
    </source>
</evidence>
<dbReference type="AlphaFoldDB" id="A0AA40C237"/>
<protein>
    <recommendedName>
        <fullName evidence="1">NACHT-NTPase and P-loop NTPases N-terminal domain-containing protein</fullName>
    </recommendedName>
</protein>
<evidence type="ECO:0000313" key="3">
    <source>
        <dbReference type="Proteomes" id="UP001175001"/>
    </source>
</evidence>
<comment type="caution">
    <text evidence="2">The sequence shown here is derived from an EMBL/GenBank/DDBJ whole genome shotgun (WGS) entry which is preliminary data.</text>
</comment>
<evidence type="ECO:0000259" key="1">
    <source>
        <dbReference type="Pfam" id="PF17107"/>
    </source>
</evidence>
<dbReference type="Proteomes" id="UP001175001">
    <property type="component" value="Unassembled WGS sequence"/>
</dbReference>
<feature type="domain" description="NACHT-NTPase and P-loop NTPases N-terminal" evidence="1">
    <location>
        <begin position="12"/>
        <end position="126"/>
    </location>
</feature>